<reference evidence="4" key="1">
    <citation type="submission" date="2023-06" db="EMBL/GenBank/DDBJ databases">
        <authorList>
            <person name="Kurt Z."/>
        </authorList>
    </citation>
    <scope>NUCLEOTIDE SEQUENCE</scope>
</reference>
<sequence length="297" mass="34577">MIFIINSFQKQQDFGNLIFDENFSTNVIDESKWTKVVNENSHIEELQYYSDSDQNAYIQENQMYIVARTEQHDKYIYTSARLNTQDKYMFKYGKFEIIAKLPVGLGTWPAIWLYSRDDTYQEIDIMESVGVTPNTVFFSVHSSGNFDDKKDHHGTSKKIKNLDQQFHKYSVEWTPQHIYGFVDDKKYFSLRKVDIKSKYWHFDKEMFIILNLAVGGNWAGSGGICSDCFPQQFIIQSVKVFEYIGSFTPDTLSFTNICILSIVLGIILIIIIVAIFYGICHNNHQKYTALPNQKTEV</sequence>
<organism evidence="4">
    <name type="scientific">Hexamita inflata</name>
    <dbReference type="NCBI Taxonomy" id="28002"/>
    <lineage>
        <taxon>Eukaryota</taxon>
        <taxon>Metamonada</taxon>
        <taxon>Diplomonadida</taxon>
        <taxon>Hexamitidae</taxon>
        <taxon>Hexamitinae</taxon>
        <taxon>Hexamita</taxon>
    </lineage>
</organism>
<reference evidence="5 6" key="2">
    <citation type="submission" date="2024-07" db="EMBL/GenBank/DDBJ databases">
        <authorList>
            <person name="Akdeniz Z."/>
        </authorList>
    </citation>
    <scope>NUCLEOTIDE SEQUENCE [LARGE SCALE GENOMIC DNA]</scope>
</reference>
<dbReference type="GO" id="GO:0004553">
    <property type="term" value="F:hydrolase activity, hydrolyzing O-glycosyl compounds"/>
    <property type="evidence" value="ECO:0007669"/>
    <property type="project" value="InterPro"/>
</dbReference>
<evidence type="ECO:0000313" key="6">
    <source>
        <dbReference type="Proteomes" id="UP001642409"/>
    </source>
</evidence>
<accession>A0AA86USZ1</accession>
<dbReference type="InterPro" id="IPR013320">
    <property type="entry name" value="ConA-like_dom_sf"/>
</dbReference>
<dbReference type="EMBL" id="CATOUU010001074">
    <property type="protein sequence ID" value="CAI9970435.1"/>
    <property type="molecule type" value="Genomic_DNA"/>
</dbReference>
<dbReference type="Gene3D" id="2.60.120.200">
    <property type="match status" value="1"/>
</dbReference>
<gene>
    <name evidence="5" type="ORF">HINF_LOCUS34359</name>
    <name evidence="4" type="ORF">HINF_LOCUS58080</name>
</gene>
<evidence type="ECO:0000313" key="4">
    <source>
        <dbReference type="EMBL" id="CAI9970435.1"/>
    </source>
</evidence>
<feature type="transmembrane region" description="Helical" evidence="2">
    <location>
        <begin position="259"/>
        <end position="280"/>
    </location>
</feature>
<evidence type="ECO:0000259" key="3">
    <source>
        <dbReference type="PROSITE" id="PS51762"/>
    </source>
</evidence>
<name>A0AA86USZ1_9EUKA</name>
<dbReference type="Proteomes" id="UP001642409">
    <property type="component" value="Unassembled WGS sequence"/>
</dbReference>
<evidence type="ECO:0000256" key="2">
    <source>
        <dbReference type="SAM" id="Phobius"/>
    </source>
</evidence>
<keyword evidence="2" id="KW-1133">Transmembrane helix</keyword>
<dbReference type="PROSITE" id="PS51762">
    <property type="entry name" value="GH16_2"/>
    <property type="match status" value="1"/>
</dbReference>
<keyword evidence="4" id="KW-0378">Hydrolase</keyword>
<comment type="caution">
    <text evidence="4">The sequence shown here is derived from an EMBL/GenBank/DDBJ whole genome shotgun (WGS) entry which is preliminary data.</text>
</comment>
<comment type="similarity">
    <text evidence="1">Belongs to the glycosyl hydrolase 16 family.</text>
</comment>
<dbReference type="AlphaFoldDB" id="A0AA86USZ1"/>
<protein>
    <submittedName>
        <fullName evidence="4">Glycoside hydrolase family 16 protein</fullName>
    </submittedName>
    <submittedName>
        <fullName evidence="5">Glycoside_hydrolase family 16 protein</fullName>
    </submittedName>
</protein>
<proteinExistence type="inferred from homology"/>
<keyword evidence="6" id="KW-1185">Reference proteome</keyword>
<dbReference type="InterPro" id="IPR050546">
    <property type="entry name" value="Glycosyl_Hydrlase_16"/>
</dbReference>
<keyword evidence="2" id="KW-0812">Transmembrane</keyword>
<dbReference type="EMBL" id="CAXDID020000122">
    <property type="protein sequence ID" value="CAL6032182.1"/>
    <property type="molecule type" value="Genomic_DNA"/>
</dbReference>
<evidence type="ECO:0000256" key="1">
    <source>
        <dbReference type="ARBA" id="ARBA00006865"/>
    </source>
</evidence>
<dbReference type="CDD" id="cd08023">
    <property type="entry name" value="GH16_laminarinase_like"/>
    <property type="match status" value="1"/>
</dbReference>
<dbReference type="SUPFAM" id="SSF49899">
    <property type="entry name" value="Concanavalin A-like lectins/glucanases"/>
    <property type="match status" value="1"/>
</dbReference>
<dbReference type="Pfam" id="PF00722">
    <property type="entry name" value="Glyco_hydro_16"/>
    <property type="match status" value="1"/>
</dbReference>
<dbReference type="InterPro" id="IPR000757">
    <property type="entry name" value="Beta-glucanase-like"/>
</dbReference>
<dbReference type="PANTHER" id="PTHR10963">
    <property type="entry name" value="GLYCOSYL HYDROLASE-RELATED"/>
    <property type="match status" value="1"/>
</dbReference>
<dbReference type="PANTHER" id="PTHR10963:SF55">
    <property type="entry name" value="GLYCOSIDE HYDROLASE FAMILY 16 PROTEIN"/>
    <property type="match status" value="1"/>
</dbReference>
<keyword evidence="2" id="KW-0472">Membrane</keyword>
<dbReference type="GO" id="GO:0005975">
    <property type="term" value="P:carbohydrate metabolic process"/>
    <property type="evidence" value="ECO:0007669"/>
    <property type="project" value="InterPro"/>
</dbReference>
<evidence type="ECO:0000313" key="5">
    <source>
        <dbReference type="EMBL" id="CAL6032182.1"/>
    </source>
</evidence>
<feature type="domain" description="GH16" evidence="3">
    <location>
        <begin position="12"/>
        <end position="246"/>
    </location>
</feature>